<keyword evidence="12" id="KW-0547">Nucleotide-binding</keyword>
<comment type="catalytic activity">
    <reaction evidence="2">
        <text>adenosylcob(III)inamide phosphate + GTP + H(+) = adenosylcob(III)inamide-GDP + diphosphate</text>
        <dbReference type="Rhea" id="RHEA:22712"/>
        <dbReference type="ChEBI" id="CHEBI:15378"/>
        <dbReference type="ChEBI" id="CHEBI:33019"/>
        <dbReference type="ChEBI" id="CHEBI:37565"/>
        <dbReference type="ChEBI" id="CHEBI:58502"/>
        <dbReference type="ChEBI" id="CHEBI:60487"/>
        <dbReference type="EC" id="2.7.7.62"/>
    </reaction>
</comment>
<feature type="domain" description="AAA+ ATPase" evidence="18">
    <location>
        <begin position="4"/>
        <end position="159"/>
    </location>
</feature>
<evidence type="ECO:0000256" key="12">
    <source>
        <dbReference type="ARBA" id="ARBA00022741"/>
    </source>
</evidence>
<dbReference type="CDD" id="cd00544">
    <property type="entry name" value="CobU"/>
    <property type="match status" value="1"/>
</dbReference>
<comment type="catalytic activity">
    <reaction evidence="3">
        <text>adenosylcob(III)inamide + GTP = adenosylcob(III)inamide phosphate + GDP + H(+)</text>
        <dbReference type="Rhea" id="RHEA:15765"/>
        <dbReference type="ChEBI" id="CHEBI:2480"/>
        <dbReference type="ChEBI" id="CHEBI:15378"/>
        <dbReference type="ChEBI" id="CHEBI:37565"/>
        <dbReference type="ChEBI" id="CHEBI:58189"/>
        <dbReference type="ChEBI" id="CHEBI:58502"/>
        <dbReference type="EC" id="2.7.1.156"/>
    </reaction>
</comment>
<dbReference type="Proteomes" id="UP001523262">
    <property type="component" value="Unassembled WGS sequence"/>
</dbReference>
<evidence type="ECO:0000256" key="7">
    <source>
        <dbReference type="ARBA" id="ARBA00007490"/>
    </source>
</evidence>
<proteinExistence type="inferred from homology"/>
<dbReference type="InterPro" id="IPR003593">
    <property type="entry name" value="AAA+_ATPase"/>
</dbReference>
<evidence type="ECO:0000256" key="9">
    <source>
        <dbReference type="ARBA" id="ARBA00012523"/>
    </source>
</evidence>
<evidence type="ECO:0000256" key="10">
    <source>
        <dbReference type="ARBA" id="ARBA00022573"/>
    </source>
</evidence>
<dbReference type="PANTHER" id="PTHR34848:SF1">
    <property type="entry name" value="BIFUNCTIONAL ADENOSYLCOBALAMIN BIOSYNTHESIS PROTEIN COBU"/>
    <property type="match status" value="1"/>
</dbReference>
<dbReference type="EC" id="2.7.1.156" evidence="8"/>
<evidence type="ECO:0000256" key="15">
    <source>
        <dbReference type="ARBA" id="ARBA00023134"/>
    </source>
</evidence>
<comment type="catalytic activity">
    <reaction evidence="1">
        <text>adenosylcob(III)inamide + ATP = adenosylcob(III)inamide phosphate + ADP + H(+)</text>
        <dbReference type="Rhea" id="RHEA:15769"/>
        <dbReference type="ChEBI" id="CHEBI:2480"/>
        <dbReference type="ChEBI" id="CHEBI:15378"/>
        <dbReference type="ChEBI" id="CHEBI:30616"/>
        <dbReference type="ChEBI" id="CHEBI:58502"/>
        <dbReference type="ChEBI" id="CHEBI:456216"/>
        <dbReference type="EC" id="2.7.1.156"/>
    </reaction>
</comment>
<keyword evidence="13 19" id="KW-0418">Kinase</keyword>
<evidence type="ECO:0000256" key="4">
    <source>
        <dbReference type="ARBA" id="ARBA00003889"/>
    </source>
</evidence>
<dbReference type="InterPro" id="IPR027417">
    <property type="entry name" value="P-loop_NTPase"/>
</dbReference>
<organism evidence="19 20">
    <name type="scientific">Neobacillus pocheonensis</name>
    <dbReference type="NCBI Taxonomy" id="363869"/>
    <lineage>
        <taxon>Bacteria</taxon>
        <taxon>Bacillati</taxon>
        <taxon>Bacillota</taxon>
        <taxon>Bacilli</taxon>
        <taxon>Bacillales</taxon>
        <taxon>Bacillaceae</taxon>
        <taxon>Neobacillus</taxon>
    </lineage>
</organism>
<gene>
    <name evidence="19" type="ORF">NDK43_11180</name>
</gene>
<evidence type="ECO:0000256" key="16">
    <source>
        <dbReference type="ARBA" id="ARBA00029570"/>
    </source>
</evidence>
<comment type="function">
    <text evidence="4">Catalyzes ATP-dependent phosphorylation of adenosylcobinamide and addition of GMP to adenosylcobinamide phosphate.</text>
</comment>
<evidence type="ECO:0000259" key="18">
    <source>
        <dbReference type="SMART" id="SM00382"/>
    </source>
</evidence>
<keyword evidence="19" id="KW-0548">Nucleotidyltransferase</keyword>
<comment type="pathway">
    <text evidence="5">Cofactor biosynthesis; adenosylcobalamin biosynthesis; adenosylcobalamin from cob(II)yrinate a,c-diamide: step 6/7.</text>
</comment>
<dbReference type="SUPFAM" id="SSF52540">
    <property type="entry name" value="P-loop containing nucleoside triphosphate hydrolases"/>
    <property type="match status" value="1"/>
</dbReference>
<keyword evidence="14" id="KW-0067">ATP-binding</keyword>
<comment type="caution">
    <text evidence="19">The sequence shown here is derived from an EMBL/GenBank/DDBJ whole genome shotgun (WGS) entry which is preliminary data.</text>
</comment>
<evidence type="ECO:0000256" key="6">
    <source>
        <dbReference type="ARBA" id="ARBA00005159"/>
    </source>
</evidence>
<evidence type="ECO:0000256" key="17">
    <source>
        <dbReference type="ARBA" id="ARBA00030571"/>
    </source>
</evidence>
<dbReference type="Pfam" id="PF02283">
    <property type="entry name" value="CobU"/>
    <property type="match status" value="1"/>
</dbReference>
<dbReference type="InterPro" id="IPR003203">
    <property type="entry name" value="CobU/CobP"/>
</dbReference>
<dbReference type="SMART" id="SM00382">
    <property type="entry name" value="AAA"/>
    <property type="match status" value="1"/>
</dbReference>
<evidence type="ECO:0000256" key="1">
    <source>
        <dbReference type="ARBA" id="ARBA00000312"/>
    </source>
</evidence>
<evidence type="ECO:0000313" key="19">
    <source>
        <dbReference type="EMBL" id="MCM2532852.1"/>
    </source>
</evidence>
<dbReference type="GO" id="GO:0016779">
    <property type="term" value="F:nucleotidyltransferase activity"/>
    <property type="evidence" value="ECO:0007669"/>
    <property type="project" value="UniProtKB-KW"/>
</dbReference>
<keyword evidence="20" id="KW-1185">Reference proteome</keyword>
<keyword evidence="15" id="KW-0342">GTP-binding</keyword>
<reference evidence="19 20" key="1">
    <citation type="submission" date="2022-06" db="EMBL/GenBank/DDBJ databases">
        <authorList>
            <person name="Jeon C.O."/>
        </authorList>
    </citation>
    <scope>NUCLEOTIDE SEQUENCE [LARGE SCALE GENOMIC DNA]</scope>
    <source>
        <strain evidence="19 20">KCTC 13943</strain>
    </source>
</reference>
<sequence>MTSSPLFIFITGGVRSGKSSFAERKAVEIARQTGGQLIYLATGVPSDSEMKERIFKHKQDRNAMQYHWKTVEQSVEIGEIAENFSEKEIILLDCVTTLLNNELFSVERKGGSLDFEKVKKSIVSGIIDLKNRVQTLIVVSNEILNEPLVRNHLVFTYGRLLGQIHQQLVREADQVFLVESGIPIAMKNV</sequence>
<evidence type="ECO:0000256" key="14">
    <source>
        <dbReference type="ARBA" id="ARBA00022840"/>
    </source>
</evidence>
<keyword evidence="10" id="KW-0169">Cobalamin biosynthesis</keyword>
<dbReference type="PANTHER" id="PTHR34848">
    <property type="match status" value="1"/>
</dbReference>
<evidence type="ECO:0000256" key="3">
    <source>
        <dbReference type="ARBA" id="ARBA00001522"/>
    </source>
</evidence>
<dbReference type="PIRSF" id="PIRSF006135">
    <property type="entry name" value="CobU"/>
    <property type="match status" value="1"/>
</dbReference>
<comment type="similarity">
    <text evidence="7">Belongs to the CobU/CobP family.</text>
</comment>
<dbReference type="GO" id="GO:0016301">
    <property type="term" value="F:kinase activity"/>
    <property type="evidence" value="ECO:0007669"/>
    <property type="project" value="UniProtKB-KW"/>
</dbReference>
<evidence type="ECO:0000256" key="5">
    <source>
        <dbReference type="ARBA" id="ARBA00004692"/>
    </source>
</evidence>
<evidence type="ECO:0000256" key="2">
    <source>
        <dbReference type="ARBA" id="ARBA00000711"/>
    </source>
</evidence>
<dbReference type="EMBL" id="JAMQCR010000001">
    <property type="protein sequence ID" value="MCM2532852.1"/>
    <property type="molecule type" value="Genomic_DNA"/>
</dbReference>
<dbReference type="Gene3D" id="3.40.50.300">
    <property type="entry name" value="P-loop containing nucleotide triphosphate hydrolases"/>
    <property type="match status" value="1"/>
</dbReference>
<comment type="pathway">
    <text evidence="6">Cofactor biosynthesis; adenosylcobalamin biosynthesis; adenosylcobalamin from cob(II)yrinate a,c-diamide: step 5/7.</text>
</comment>
<name>A0ABT0WCT9_9BACI</name>
<keyword evidence="11" id="KW-0808">Transferase</keyword>
<evidence type="ECO:0000256" key="13">
    <source>
        <dbReference type="ARBA" id="ARBA00022777"/>
    </source>
</evidence>
<dbReference type="EC" id="2.7.7.62" evidence="9"/>
<protein>
    <recommendedName>
        <fullName evidence="16">Adenosylcobinamide kinase</fullName>
        <ecNumber evidence="8">2.7.1.156</ecNumber>
        <ecNumber evidence="9">2.7.7.62</ecNumber>
    </recommendedName>
    <alternativeName>
        <fullName evidence="17">Adenosylcobinamide-phosphate guanylyltransferase</fullName>
    </alternativeName>
</protein>
<evidence type="ECO:0000256" key="11">
    <source>
        <dbReference type="ARBA" id="ARBA00022679"/>
    </source>
</evidence>
<evidence type="ECO:0000256" key="8">
    <source>
        <dbReference type="ARBA" id="ARBA00012016"/>
    </source>
</evidence>
<accession>A0ABT0WCT9</accession>
<evidence type="ECO:0000313" key="20">
    <source>
        <dbReference type="Proteomes" id="UP001523262"/>
    </source>
</evidence>